<dbReference type="Pfam" id="PF01245">
    <property type="entry name" value="Ribosomal_L19"/>
    <property type="match status" value="1"/>
</dbReference>
<dbReference type="SUPFAM" id="SSF50104">
    <property type="entry name" value="Translation proteins SH3-like domain"/>
    <property type="match status" value="1"/>
</dbReference>
<dbReference type="PANTHER" id="PTHR15680:SF9">
    <property type="entry name" value="LARGE RIBOSOMAL SUBUNIT PROTEIN BL19M"/>
    <property type="match status" value="1"/>
</dbReference>
<dbReference type="InterPro" id="IPR008991">
    <property type="entry name" value="Translation_prot_SH3-like_sf"/>
</dbReference>
<evidence type="ECO:0000256" key="6">
    <source>
        <dbReference type="RuleBase" id="RU000559"/>
    </source>
</evidence>
<keyword evidence="3 5" id="KW-0687">Ribonucleoprotein</keyword>
<dbReference type="PIRSF" id="PIRSF002191">
    <property type="entry name" value="Ribosomal_L19"/>
    <property type="match status" value="1"/>
</dbReference>
<dbReference type="GO" id="GO:0006412">
    <property type="term" value="P:translation"/>
    <property type="evidence" value="ECO:0007669"/>
    <property type="project" value="UniProtKB-UniRule"/>
</dbReference>
<keyword evidence="2 5" id="KW-0689">Ribosomal protein</keyword>
<sequence>MDVMKSIEEGQLRSDLPEFGPGDTIRVMVKVREGEKERLQRFQGVVVQRRGAGLRESFTVRKVSDGVGVERIFPLHSPSINSVEVLKRGHVRRSKIYYLRELKGKKARIREKRPVKKS</sequence>
<dbReference type="AlphaFoldDB" id="A0A956SD32"/>
<dbReference type="HAMAP" id="MF_00402">
    <property type="entry name" value="Ribosomal_bL19"/>
    <property type="match status" value="1"/>
</dbReference>
<dbReference type="Gene3D" id="2.30.30.790">
    <property type="match status" value="1"/>
</dbReference>
<dbReference type="PANTHER" id="PTHR15680">
    <property type="entry name" value="RIBOSOMAL PROTEIN L19"/>
    <property type="match status" value="1"/>
</dbReference>
<dbReference type="InterPro" id="IPR001857">
    <property type="entry name" value="Ribosomal_bL19"/>
</dbReference>
<dbReference type="PROSITE" id="PS01015">
    <property type="entry name" value="RIBOSOMAL_L19"/>
    <property type="match status" value="1"/>
</dbReference>
<dbReference type="FunFam" id="2.30.30.790:FF:000001">
    <property type="entry name" value="50S ribosomal protein L19"/>
    <property type="match status" value="1"/>
</dbReference>
<evidence type="ECO:0000256" key="4">
    <source>
        <dbReference type="ARBA" id="ARBA00035171"/>
    </source>
</evidence>
<dbReference type="PRINTS" id="PR00061">
    <property type="entry name" value="RIBOSOMALL19"/>
</dbReference>
<evidence type="ECO:0000313" key="7">
    <source>
        <dbReference type="EMBL" id="MCA9756142.1"/>
    </source>
</evidence>
<reference evidence="7" key="2">
    <citation type="journal article" date="2021" name="Microbiome">
        <title>Successional dynamics and alternative stable states in a saline activated sludge microbial community over 9 years.</title>
        <authorList>
            <person name="Wang Y."/>
            <person name="Ye J."/>
            <person name="Ju F."/>
            <person name="Liu L."/>
            <person name="Boyd J.A."/>
            <person name="Deng Y."/>
            <person name="Parks D.H."/>
            <person name="Jiang X."/>
            <person name="Yin X."/>
            <person name="Woodcroft B.J."/>
            <person name="Tyson G.W."/>
            <person name="Hugenholtz P."/>
            <person name="Polz M.F."/>
            <person name="Zhang T."/>
        </authorList>
    </citation>
    <scope>NUCLEOTIDE SEQUENCE</scope>
    <source>
        <strain evidence="7">HKST-UBA02</strain>
    </source>
</reference>
<evidence type="ECO:0000256" key="5">
    <source>
        <dbReference type="HAMAP-Rule" id="MF_00402"/>
    </source>
</evidence>
<comment type="similarity">
    <text evidence="1 5 6">Belongs to the bacterial ribosomal protein bL19 family.</text>
</comment>
<dbReference type="InterPro" id="IPR038657">
    <property type="entry name" value="Ribosomal_bL19_sf"/>
</dbReference>
<dbReference type="InterPro" id="IPR018257">
    <property type="entry name" value="Ribosomal_bL19_CS"/>
</dbReference>
<proteinExistence type="inferred from homology"/>
<reference evidence="7" key="1">
    <citation type="submission" date="2020-04" db="EMBL/GenBank/DDBJ databases">
        <authorList>
            <person name="Zhang T."/>
        </authorList>
    </citation>
    <scope>NUCLEOTIDE SEQUENCE</scope>
    <source>
        <strain evidence="7">HKST-UBA02</strain>
    </source>
</reference>
<dbReference type="GO" id="GO:0003735">
    <property type="term" value="F:structural constituent of ribosome"/>
    <property type="evidence" value="ECO:0007669"/>
    <property type="project" value="InterPro"/>
</dbReference>
<evidence type="ECO:0000256" key="3">
    <source>
        <dbReference type="ARBA" id="ARBA00023274"/>
    </source>
</evidence>
<dbReference type="EMBL" id="JAGQHS010000043">
    <property type="protein sequence ID" value="MCA9756142.1"/>
    <property type="molecule type" value="Genomic_DNA"/>
</dbReference>
<dbReference type="GO" id="GO:0022625">
    <property type="term" value="C:cytosolic large ribosomal subunit"/>
    <property type="evidence" value="ECO:0007669"/>
    <property type="project" value="TreeGrafter"/>
</dbReference>
<comment type="caution">
    <text evidence="7">The sequence shown here is derived from an EMBL/GenBank/DDBJ whole genome shotgun (WGS) entry which is preliminary data.</text>
</comment>
<evidence type="ECO:0000256" key="1">
    <source>
        <dbReference type="ARBA" id="ARBA00005781"/>
    </source>
</evidence>
<dbReference type="Proteomes" id="UP000739538">
    <property type="component" value="Unassembled WGS sequence"/>
</dbReference>
<protein>
    <recommendedName>
        <fullName evidence="4 5">Large ribosomal subunit protein bL19</fullName>
    </recommendedName>
</protein>
<evidence type="ECO:0000313" key="8">
    <source>
        <dbReference type="Proteomes" id="UP000739538"/>
    </source>
</evidence>
<gene>
    <name evidence="5 7" type="primary">rplS</name>
    <name evidence="7" type="ORF">KDA27_10090</name>
</gene>
<comment type="function">
    <text evidence="5 6">This protein is located at the 30S-50S ribosomal subunit interface and may play a role in the structure and function of the aminoacyl-tRNA binding site.</text>
</comment>
<organism evidence="7 8">
    <name type="scientific">Eiseniibacteriota bacterium</name>
    <dbReference type="NCBI Taxonomy" id="2212470"/>
    <lineage>
        <taxon>Bacteria</taxon>
        <taxon>Candidatus Eiseniibacteriota</taxon>
    </lineage>
</organism>
<name>A0A956SD32_UNCEI</name>
<evidence type="ECO:0000256" key="2">
    <source>
        <dbReference type="ARBA" id="ARBA00022980"/>
    </source>
</evidence>
<dbReference type="NCBIfam" id="TIGR01024">
    <property type="entry name" value="rplS_bact"/>
    <property type="match status" value="1"/>
</dbReference>
<accession>A0A956SD32</accession>